<keyword evidence="12" id="KW-0677">Repeat</keyword>
<evidence type="ECO:0000256" key="8">
    <source>
        <dbReference type="ARBA" id="ARBA00022617"/>
    </source>
</evidence>
<dbReference type="AlphaFoldDB" id="A0A120CVA7"/>
<evidence type="ECO:0000256" key="22">
    <source>
        <dbReference type="PIRSR" id="PIRSR000006-1"/>
    </source>
</evidence>
<evidence type="ECO:0000256" key="5">
    <source>
        <dbReference type="ARBA" id="ARBA00022448"/>
    </source>
</evidence>
<keyword evidence="11 21" id="KW-0479">Metal-binding</keyword>
<evidence type="ECO:0000256" key="13">
    <source>
        <dbReference type="ARBA" id="ARBA00022781"/>
    </source>
</evidence>
<evidence type="ECO:0000256" key="2">
    <source>
        <dbReference type="ARBA" id="ARBA00004673"/>
    </source>
</evidence>
<evidence type="ECO:0000256" key="14">
    <source>
        <dbReference type="ARBA" id="ARBA00022982"/>
    </source>
</evidence>
<feature type="domain" description="Cytochrome c" evidence="25">
    <location>
        <begin position="206"/>
        <end position="287"/>
    </location>
</feature>
<feature type="binding site" description="covalent" evidence="23">
    <location>
        <position position="222"/>
    </location>
    <ligand>
        <name>heme c</name>
        <dbReference type="ChEBI" id="CHEBI:61717"/>
        <label>2</label>
    </ligand>
</feature>
<dbReference type="SUPFAM" id="SSF46626">
    <property type="entry name" value="Cytochrome c"/>
    <property type="match status" value="2"/>
</dbReference>
<keyword evidence="17 21" id="KW-0408">Iron</keyword>
<feature type="domain" description="Cytochrome c" evidence="25">
    <location>
        <begin position="109"/>
        <end position="197"/>
    </location>
</feature>
<evidence type="ECO:0000256" key="21">
    <source>
        <dbReference type="PIRNR" id="PIRNR000006"/>
    </source>
</evidence>
<feature type="binding site" description="axial binding residue" evidence="22">
    <location>
        <position position="264"/>
    </location>
    <ligand>
        <name>heme c</name>
        <dbReference type="ChEBI" id="CHEBI:61717"/>
        <label>1</label>
    </ligand>
    <ligandPart>
        <name>Fe</name>
        <dbReference type="ChEBI" id="CHEBI:18248"/>
    </ligandPart>
</feature>
<evidence type="ECO:0000256" key="3">
    <source>
        <dbReference type="ARBA" id="ARBA00006113"/>
    </source>
</evidence>
<dbReference type="Pfam" id="PF00034">
    <property type="entry name" value="Cytochrom_C"/>
    <property type="match status" value="1"/>
</dbReference>
<comment type="function">
    <text evidence="20">C-type cytochrome. Part of the cbb3-type cytochrome c oxidase complex. FixP subunit is required for transferring electrons from donor cytochrome c via its heme groups to FixO subunit. From there, electrons are shuttled to the catalytic binuclear center of FixN subunit where oxygen reduction takes place. The complex also functions as a proton pump.</text>
</comment>
<comment type="pathway">
    <text evidence="2 21">Energy metabolism; oxidative phosphorylation.</text>
</comment>
<evidence type="ECO:0000256" key="4">
    <source>
        <dbReference type="ARBA" id="ARBA00011203"/>
    </source>
</evidence>
<dbReference type="PANTHER" id="PTHR33751">
    <property type="entry name" value="CBB3-TYPE CYTOCHROME C OXIDASE SUBUNIT FIXP"/>
    <property type="match status" value="1"/>
</dbReference>
<keyword evidence="8 21" id="KW-0349">Heme</keyword>
<keyword evidence="5 21" id="KW-0813">Transport</keyword>
<dbReference type="InterPro" id="IPR009056">
    <property type="entry name" value="Cyt_c-like_dom"/>
</dbReference>
<dbReference type="GO" id="GO:0005886">
    <property type="term" value="C:plasma membrane"/>
    <property type="evidence" value="ECO:0007669"/>
    <property type="project" value="UniProtKB-SubCell"/>
</dbReference>
<comment type="cofactor">
    <cofactor evidence="21 23">
        <name>heme c</name>
        <dbReference type="ChEBI" id="CHEBI:61717"/>
    </cofactor>
    <text evidence="21 23">Binds 2 heme C groups per subunit.</text>
</comment>
<dbReference type="Pfam" id="PF13442">
    <property type="entry name" value="Cytochrome_CBB3"/>
    <property type="match status" value="1"/>
</dbReference>
<dbReference type="GO" id="GO:0016491">
    <property type="term" value="F:oxidoreductase activity"/>
    <property type="evidence" value="ECO:0007669"/>
    <property type="project" value="UniProtKB-KW"/>
</dbReference>
<dbReference type="PATRIC" id="fig|121290.4.peg.1274"/>
<proteinExistence type="inferred from homology"/>
<keyword evidence="6 21" id="KW-1003">Cell membrane</keyword>
<dbReference type="InterPro" id="IPR004678">
    <property type="entry name" value="Cyt_c_oxidase_cbb3_su3"/>
</dbReference>
<dbReference type="RefSeq" id="WP_068461854.1">
    <property type="nucleotide sequence ID" value="NZ_LMTR01000063.1"/>
</dbReference>
<organism evidence="26 27">
    <name type="scientific">Hyphomicrobium sulfonivorans</name>
    <dbReference type="NCBI Taxonomy" id="121290"/>
    <lineage>
        <taxon>Bacteria</taxon>
        <taxon>Pseudomonadati</taxon>
        <taxon>Pseudomonadota</taxon>
        <taxon>Alphaproteobacteria</taxon>
        <taxon>Hyphomicrobiales</taxon>
        <taxon>Hyphomicrobiaceae</taxon>
        <taxon>Hyphomicrobium</taxon>
    </lineage>
</organism>
<keyword evidence="15 24" id="KW-1133">Transmembrane helix</keyword>
<comment type="similarity">
    <text evidence="3 21">Belongs to the CcoP / FixP family.</text>
</comment>
<protein>
    <recommendedName>
        <fullName evidence="21">Cbb3-type cytochrome c oxidase subunit</fullName>
    </recommendedName>
</protein>
<dbReference type="PROSITE" id="PS51007">
    <property type="entry name" value="CYTC"/>
    <property type="match status" value="2"/>
</dbReference>
<comment type="subcellular location">
    <subcellularLocation>
        <location evidence="1 21">Cell inner membrane</location>
    </subcellularLocation>
</comment>
<dbReference type="STRING" id="121290.APY04_1886"/>
<dbReference type="GO" id="GO:0006119">
    <property type="term" value="P:oxidative phosphorylation"/>
    <property type="evidence" value="ECO:0007669"/>
    <property type="project" value="UniProtKB-UniPathway"/>
</dbReference>
<evidence type="ECO:0000256" key="24">
    <source>
        <dbReference type="SAM" id="Phobius"/>
    </source>
</evidence>
<keyword evidence="18 21" id="KW-0406">Ion transport</keyword>
<keyword evidence="14 21" id="KW-0249">Electron transport</keyword>
<keyword evidence="10 24" id="KW-0812">Transmembrane</keyword>
<dbReference type="PRINTS" id="PR00605">
    <property type="entry name" value="CYTCHROMECIC"/>
</dbReference>
<evidence type="ECO:0000256" key="11">
    <source>
        <dbReference type="ARBA" id="ARBA00022723"/>
    </source>
</evidence>
<evidence type="ECO:0000256" key="15">
    <source>
        <dbReference type="ARBA" id="ARBA00022989"/>
    </source>
</evidence>
<dbReference type="EMBL" id="LMTR01000063">
    <property type="protein sequence ID" value="KWT67527.1"/>
    <property type="molecule type" value="Genomic_DNA"/>
</dbReference>
<evidence type="ECO:0000256" key="23">
    <source>
        <dbReference type="PIRSR" id="PIRSR000006-2"/>
    </source>
</evidence>
<evidence type="ECO:0000259" key="25">
    <source>
        <dbReference type="PROSITE" id="PS51007"/>
    </source>
</evidence>
<evidence type="ECO:0000256" key="10">
    <source>
        <dbReference type="ARBA" id="ARBA00022692"/>
    </source>
</evidence>
<evidence type="ECO:0000256" key="12">
    <source>
        <dbReference type="ARBA" id="ARBA00022737"/>
    </source>
</evidence>
<keyword evidence="27" id="KW-1185">Reference proteome</keyword>
<evidence type="ECO:0000256" key="19">
    <source>
        <dbReference type="ARBA" id="ARBA00023136"/>
    </source>
</evidence>
<dbReference type="InterPro" id="IPR038414">
    <property type="entry name" value="CcoP_N_sf"/>
</dbReference>
<sequence length="291" mass="31902">MASERRYDPVTGQYTTGHQWDGIEELSTPLPRWWVISLVVCFIIAIIYAFLYPAWPTTKTYYTGLLDWTSHKELAEYQTEARAGQAHWREQIAANTVGDIAASDDLRTFAVAGGKALFNENCAGCHGIGAGGQQGQFPSLIDDDWLWGGTLDDIYQTVTHGIRNTDESSRQSEMPSFKDMMSEEEIAATAKFVLAMSDASVPAETRNAMPGAELYSNNCAGCHGAEGEGMRMMGVPALADQIWLYGDTEEAIRNQIVRPKMGSMPAWGTRLGDDAVKMLAVYVHSLGGGEK</sequence>
<feature type="binding site" description="covalent" evidence="23">
    <location>
        <position position="219"/>
    </location>
    <ligand>
        <name>heme c</name>
        <dbReference type="ChEBI" id="CHEBI:61717"/>
        <label>2</label>
    </ligand>
</feature>
<evidence type="ECO:0000256" key="9">
    <source>
        <dbReference type="ARBA" id="ARBA00022660"/>
    </source>
</evidence>
<dbReference type="Pfam" id="PF14715">
    <property type="entry name" value="FixP_N"/>
    <property type="match status" value="1"/>
</dbReference>
<feature type="binding site" description="axial binding residue" evidence="22">
    <location>
        <position position="174"/>
    </location>
    <ligand>
        <name>heme c</name>
        <dbReference type="ChEBI" id="CHEBI:61717"/>
        <label>2</label>
    </ligand>
    <ligandPart>
        <name>Fe</name>
        <dbReference type="ChEBI" id="CHEBI:18248"/>
    </ligandPart>
</feature>
<dbReference type="GO" id="GO:0005506">
    <property type="term" value="F:iron ion binding"/>
    <property type="evidence" value="ECO:0007669"/>
    <property type="project" value="InterPro"/>
</dbReference>
<dbReference type="GO" id="GO:0009055">
    <property type="term" value="F:electron transfer activity"/>
    <property type="evidence" value="ECO:0007669"/>
    <property type="project" value="InterPro"/>
</dbReference>
<feature type="binding site" description="covalent" evidence="23">
    <location>
        <position position="122"/>
    </location>
    <ligand>
        <name>heme c</name>
        <dbReference type="ChEBI" id="CHEBI:61717"/>
        <label>1</label>
    </ligand>
</feature>
<keyword evidence="13 21" id="KW-0375">Hydrogen ion transport</keyword>
<evidence type="ECO:0000256" key="16">
    <source>
        <dbReference type="ARBA" id="ARBA00023002"/>
    </source>
</evidence>
<dbReference type="PANTHER" id="PTHR33751:SF1">
    <property type="entry name" value="CBB3-TYPE CYTOCHROME C OXIDASE SUBUNIT FIXP"/>
    <property type="match status" value="1"/>
</dbReference>
<keyword evidence="16 21" id="KW-0560">Oxidoreductase</keyword>
<dbReference type="GO" id="GO:0020037">
    <property type="term" value="F:heme binding"/>
    <property type="evidence" value="ECO:0007669"/>
    <property type="project" value="InterPro"/>
</dbReference>
<dbReference type="OrthoDB" id="9811281at2"/>
<evidence type="ECO:0000256" key="6">
    <source>
        <dbReference type="ARBA" id="ARBA00022475"/>
    </source>
</evidence>
<accession>A0A120CVA7</accession>
<evidence type="ECO:0000256" key="20">
    <source>
        <dbReference type="ARBA" id="ARBA00025525"/>
    </source>
</evidence>
<keyword evidence="9 21" id="KW-0679">Respiratory chain</keyword>
<gene>
    <name evidence="26" type="ORF">APY04_1886</name>
</gene>
<evidence type="ECO:0000256" key="1">
    <source>
        <dbReference type="ARBA" id="ARBA00004533"/>
    </source>
</evidence>
<evidence type="ECO:0000313" key="27">
    <source>
        <dbReference type="Proteomes" id="UP000059074"/>
    </source>
</evidence>
<feature type="transmembrane region" description="Helical" evidence="24">
    <location>
        <begin position="33"/>
        <end position="52"/>
    </location>
</feature>
<dbReference type="InterPro" id="IPR008168">
    <property type="entry name" value="Cyt_C_IC"/>
</dbReference>
<feature type="binding site" description="axial binding residue" evidence="22">
    <location>
        <position position="126"/>
    </location>
    <ligand>
        <name>heme c</name>
        <dbReference type="ChEBI" id="CHEBI:61717"/>
        <label>1</label>
    </ligand>
    <ligandPart>
        <name>Fe</name>
        <dbReference type="ChEBI" id="CHEBI:18248"/>
    </ligandPart>
</feature>
<evidence type="ECO:0000256" key="17">
    <source>
        <dbReference type="ARBA" id="ARBA00023004"/>
    </source>
</evidence>
<keyword evidence="7 21" id="KW-0997">Cell inner membrane</keyword>
<dbReference type="NCBIfam" id="TIGR00782">
    <property type="entry name" value="ccoP"/>
    <property type="match status" value="1"/>
</dbReference>
<feature type="binding site" description="axial binding residue" evidence="22">
    <location>
        <position position="223"/>
    </location>
    <ligand>
        <name>heme c</name>
        <dbReference type="ChEBI" id="CHEBI:61717"/>
        <label>2</label>
    </ligand>
    <ligandPart>
        <name>Fe</name>
        <dbReference type="ChEBI" id="CHEBI:18248"/>
    </ligandPart>
</feature>
<comment type="caution">
    <text evidence="26">The sequence shown here is derived from an EMBL/GenBank/DDBJ whole genome shotgun (WGS) entry which is preliminary data.</text>
</comment>
<comment type="subunit">
    <text evidence="4">Component of the cbb3-type cytochrome c oxidase at least composed of FixN, FixO, FixQ and FixP.</text>
</comment>
<dbReference type="GO" id="GO:1902600">
    <property type="term" value="P:proton transmembrane transport"/>
    <property type="evidence" value="ECO:0007669"/>
    <property type="project" value="UniProtKB-KW"/>
</dbReference>
<dbReference type="Proteomes" id="UP000059074">
    <property type="component" value="Unassembled WGS sequence"/>
</dbReference>
<dbReference type="InterPro" id="IPR036909">
    <property type="entry name" value="Cyt_c-like_dom_sf"/>
</dbReference>
<evidence type="ECO:0000313" key="26">
    <source>
        <dbReference type="EMBL" id="KWT67527.1"/>
    </source>
</evidence>
<evidence type="ECO:0000256" key="18">
    <source>
        <dbReference type="ARBA" id="ARBA00023065"/>
    </source>
</evidence>
<dbReference type="InterPro" id="IPR050597">
    <property type="entry name" value="Cytochrome_c_Oxidase_Subunit"/>
</dbReference>
<dbReference type="InterPro" id="IPR032858">
    <property type="entry name" value="CcoP_N"/>
</dbReference>
<evidence type="ECO:0000256" key="7">
    <source>
        <dbReference type="ARBA" id="ARBA00022519"/>
    </source>
</evidence>
<dbReference type="Gene3D" id="1.10.760.10">
    <property type="entry name" value="Cytochrome c-like domain"/>
    <property type="match status" value="2"/>
</dbReference>
<dbReference type="PIRSF" id="PIRSF000006">
    <property type="entry name" value="Cbb3-Cox_fixP"/>
    <property type="match status" value="1"/>
</dbReference>
<keyword evidence="19 21" id="KW-0472">Membrane</keyword>
<feature type="binding site" description="covalent" evidence="23">
    <location>
        <position position="125"/>
    </location>
    <ligand>
        <name>heme c</name>
        <dbReference type="ChEBI" id="CHEBI:61717"/>
        <label>1</label>
    </ligand>
</feature>
<dbReference type="UniPathway" id="UPA00705"/>
<reference evidence="26 27" key="1">
    <citation type="submission" date="2015-10" db="EMBL/GenBank/DDBJ databases">
        <title>Transcriptomic analysis of a linuron degrading triple-species bacterial consortium.</title>
        <authorList>
            <person name="Albers P."/>
        </authorList>
    </citation>
    <scope>NUCLEOTIDE SEQUENCE [LARGE SCALE GENOMIC DNA]</scope>
    <source>
        <strain evidence="26 27">WDL6</strain>
    </source>
</reference>
<dbReference type="Gene3D" id="6.10.280.130">
    <property type="match status" value="1"/>
</dbReference>
<name>A0A120CVA7_HYPSL</name>